<evidence type="ECO:0000313" key="2">
    <source>
        <dbReference type="Proteomes" id="UP000294726"/>
    </source>
</evidence>
<proteinExistence type="predicted"/>
<dbReference type="EMBL" id="LR031358">
    <property type="protein sequence ID" value="VDB98472.1"/>
    <property type="molecule type" value="Genomic_DNA"/>
</dbReference>
<organism evidence="1 2">
    <name type="scientific">Oenococcus oeni</name>
    <name type="common">Leuconostoc oenos</name>
    <dbReference type="NCBI Taxonomy" id="1247"/>
    <lineage>
        <taxon>Bacteria</taxon>
        <taxon>Bacillati</taxon>
        <taxon>Bacillota</taxon>
        <taxon>Bacilli</taxon>
        <taxon>Lactobacillales</taxon>
        <taxon>Lactobacillaceae</taxon>
        <taxon>Oenococcus</taxon>
    </lineage>
</organism>
<evidence type="ECO:0000313" key="1">
    <source>
        <dbReference type="EMBL" id="VDB98472.1"/>
    </source>
</evidence>
<sequence>MPKGYGILQTETNQIVQMISLNKYKIFVGLIKKIELFQIYSDI</sequence>
<reference evidence="1 2" key="1">
    <citation type="submission" date="2018-08" db="EMBL/GenBank/DDBJ databases">
        <authorList>
            <person name="Lorentzen P. G. S. M."/>
        </authorList>
    </citation>
    <scope>NUCLEOTIDE SEQUENCE [LARGE SCALE GENOMIC DNA]</scope>
    <source>
        <strain evidence="1 2">CRBO_1381</strain>
    </source>
</reference>
<dbReference type="Proteomes" id="UP000294726">
    <property type="component" value="Chromosome"/>
</dbReference>
<dbReference type="AlphaFoldDB" id="A0AAQ2USQ3"/>
<protein>
    <submittedName>
        <fullName evidence="1">Uncharacterized protein</fullName>
    </submittedName>
</protein>
<gene>
    <name evidence="1" type="ORF">OENI_1237</name>
</gene>
<name>A0AAQ2USQ3_OENOE</name>
<accession>A0AAQ2USQ3</accession>